<feature type="compositionally biased region" description="Low complexity" evidence="1">
    <location>
        <begin position="10"/>
        <end position="26"/>
    </location>
</feature>
<feature type="compositionally biased region" description="Low complexity" evidence="1">
    <location>
        <begin position="62"/>
        <end position="74"/>
    </location>
</feature>
<accession>A0AAN7B9M8</accession>
<evidence type="ECO:0000259" key="2">
    <source>
        <dbReference type="Pfam" id="PF24852"/>
    </source>
</evidence>
<dbReference type="InterPro" id="IPR056143">
    <property type="entry name" value="DUF7726"/>
</dbReference>
<keyword evidence="4" id="KW-1185">Reference proteome</keyword>
<protein>
    <recommendedName>
        <fullName evidence="2">DUF7726 domain-containing protein</fullName>
    </recommendedName>
</protein>
<feature type="region of interest" description="Disordered" evidence="1">
    <location>
        <begin position="1"/>
        <end position="93"/>
    </location>
</feature>
<evidence type="ECO:0000313" key="3">
    <source>
        <dbReference type="EMBL" id="KAK4213160.1"/>
    </source>
</evidence>
<name>A0AAN7B9M8_9PEZI</name>
<dbReference type="Pfam" id="PF24852">
    <property type="entry name" value="DUF7726"/>
    <property type="match status" value="1"/>
</dbReference>
<dbReference type="PANTHER" id="PTHR42339:SF1">
    <property type="entry name" value="HISTONE H1"/>
    <property type="match status" value="1"/>
</dbReference>
<dbReference type="PANTHER" id="PTHR42339">
    <property type="entry name" value="HISTONE H1"/>
    <property type="match status" value="1"/>
</dbReference>
<reference evidence="3" key="1">
    <citation type="journal article" date="2023" name="Mol. Phylogenet. Evol.">
        <title>Genome-scale phylogeny and comparative genomics of the fungal order Sordariales.</title>
        <authorList>
            <person name="Hensen N."/>
            <person name="Bonometti L."/>
            <person name="Westerberg I."/>
            <person name="Brannstrom I.O."/>
            <person name="Guillou S."/>
            <person name="Cros-Aarteil S."/>
            <person name="Calhoun S."/>
            <person name="Haridas S."/>
            <person name="Kuo A."/>
            <person name="Mondo S."/>
            <person name="Pangilinan J."/>
            <person name="Riley R."/>
            <person name="LaButti K."/>
            <person name="Andreopoulos B."/>
            <person name="Lipzen A."/>
            <person name="Chen C."/>
            <person name="Yan M."/>
            <person name="Daum C."/>
            <person name="Ng V."/>
            <person name="Clum A."/>
            <person name="Steindorff A."/>
            <person name="Ohm R.A."/>
            <person name="Martin F."/>
            <person name="Silar P."/>
            <person name="Natvig D.O."/>
            <person name="Lalanne C."/>
            <person name="Gautier V."/>
            <person name="Ament-Velasquez S.L."/>
            <person name="Kruys A."/>
            <person name="Hutchinson M.I."/>
            <person name="Powell A.J."/>
            <person name="Barry K."/>
            <person name="Miller A.N."/>
            <person name="Grigoriev I.V."/>
            <person name="Debuchy R."/>
            <person name="Gladieux P."/>
            <person name="Hiltunen Thoren M."/>
            <person name="Johannesson H."/>
        </authorList>
    </citation>
    <scope>NUCLEOTIDE SEQUENCE</scope>
    <source>
        <strain evidence="3">PSN293</strain>
    </source>
</reference>
<evidence type="ECO:0000256" key="1">
    <source>
        <dbReference type="SAM" id="MobiDB-lite"/>
    </source>
</evidence>
<feature type="domain" description="DUF7726" evidence="2">
    <location>
        <begin position="110"/>
        <end position="194"/>
    </location>
</feature>
<proteinExistence type="predicted"/>
<gene>
    <name evidence="3" type="ORF">QBC37DRAFT_374258</name>
</gene>
<comment type="caution">
    <text evidence="3">The sequence shown here is derived from an EMBL/GenBank/DDBJ whole genome shotgun (WGS) entry which is preliminary data.</text>
</comment>
<dbReference type="Proteomes" id="UP001301769">
    <property type="component" value="Unassembled WGS sequence"/>
</dbReference>
<evidence type="ECO:0000313" key="4">
    <source>
        <dbReference type="Proteomes" id="UP001301769"/>
    </source>
</evidence>
<dbReference type="AlphaFoldDB" id="A0AAN7B9M8"/>
<sequence>MPRIRKPLGSVPANVAANASNASDAPENIPAKSSKKRKSTDTEGAENKPAPENSKKARVDSETSPEPSATPPTKSSKKKPAPAPPEIRPEDDILDVSCIVDTHPDEPFEVFDTCDTIRRKIRALLANPKYPKITQAAFCRAIVKAAYGENSDKTIQAASLGAFLKKKGPLAGNTSAVYYAAYVFFEKLRIKQGKPKSNDREIMEELWWDGGVDTKKPASSVRFVISSAARGVAMDKYGKPRVVY</sequence>
<organism evidence="3 4">
    <name type="scientific">Rhypophila decipiens</name>
    <dbReference type="NCBI Taxonomy" id="261697"/>
    <lineage>
        <taxon>Eukaryota</taxon>
        <taxon>Fungi</taxon>
        <taxon>Dikarya</taxon>
        <taxon>Ascomycota</taxon>
        <taxon>Pezizomycotina</taxon>
        <taxon>Sordariomycetes</taxon>
        <taxon>Sordariomycetidae</taxon>
        <taxon>Sordariales</taxon>
        <taxon>Naviculisporaceae</taxon>
        <taxon>Rhypophila</taxon>
    </lineage>
</organism>
<reference evidence="3" key="2">
    <citation type="submission" date="2023-05" db="EMBL/GenBank/DDBJ databases">
        <authorList>
            <consortium name="Lawrence Berkeley National Laboratory"/>
            <person name="Steindorff A."/>
            <person name="Hensen N."/>
            <person name="Bonometti L."/>
            <person name="Westerberg I."/>
            <person name="Brannstrom I.O."/>
            <person name="Guillou S."/>
            <person name="Cros-Aarteil S."/>
            <person name="Calhoun S."/>
            <person name="Haridas S."/>
            <person name="Kuo A."/>
            <person name="Mondo S."/>
            <person name="Pangilinan J."/>
            <person name="Riley R."/>
            <person name="Labutti K."/>
            <person name="Andreopoulos B."/>
            <person name="Lipzen A."/>
            <person name="Chen C."/>
            <person name="Yanf M."/>
            <person name="Daum C."/>
            <person name="Ng V."/>
            <person name="Clum A."/>
            <person name="Ohm R."/>
            <person name="Martin F."/>
            <person name="Silar P."/>
            <person name="Natvig D."/>
            <person name="Lalanne C."/>
            <person name="Gautier V."/>
            <person name="Ament-Velasquez S.L."/>
            <person name="Kruys A."/>
            <person name="Hutchinson M.I."/>
            <person name="Powell A.J."/>
            <person name="Barry K."/>
            <person name="Miller A.N."/>
            <person name="Grigoriev I.V."/>
            <person name="Debuchy R."/>
            <person name="Gladieux P."/>
            <person name="Thoren M.H."/>
            <person name="Johannesson H."/>
        </authorList>
    </citation>
    <scope>NUCLEOTIDE SEQUENCE</scope>
    <source>
        <strain evidence="3">PSN293</strain>
    </source>
</reference>
<dbReference type="EMBL" id="MU858113">
    <property type="protein sequence ID" value="KAK4213160.1"/>
    <property type="molecule type" value="Genomic_DNA"/>
</dbReference>